<feature type="signal peptide" evidence="4">
    <location>
        <begin position="1"/>
        <end position="31"/>
    </location>
</feature>
<dbReference type="KEGG" id="blag:BLTE_15140"/>
<organism evidence="5 6">
    <name type="scientific">Blastochloris tepida</name>
    <dbReference type="NCBI Taxonomy" id="2233851"/>
    <lineage>
        <taxon>Bacteria</taxon>
        <taxon>Pseudomonadati</taxon>
        <taxon>Pseudomonadota</taxon>
        <taxon>Alphaproteobacteria</taxon>
        <taxon>Hyphomicrobiales</taxon>
        <taxon>Blastochloridaceae</taxon>
        <taxon>Blastochloris</taxon>
    </lineage>
</organism>
<dbReference type="EMBL" id="AP018907">
    <property type="protein sequence ID" value="BBF92829.1"/>
    <property type="molecule type" value="Genomic_DNA"/>
</dbReference>
<dbReference type="GO" id="GO:0016787">
    <property type="term" value="F:hydrolase activity"/>
    <property type="evidence" value="ECO:0007669"/>
    <property type="project" value="UniProtKB-KW"/>
</dbReference>
<name>A0A348FZU6_9HYPH</name>
<dbReference type="Gene3D" id="3.40.50.1000">
    <property type="entry name" value="HAD superfamily/HAD-like"/>
    <property type="match status" value="1"/>
</dbReference>
<keyword evidence="3" id="KW-0460">Magnesium</keyword>
<dbReference type="OrthoDB" id="9799365at2"/>
<evidence type="ECO:0000256" key="4">
    <source>
        <dbReference type="SAM" id="SignalP"/>
    </source>
</evidence>
<dbReference type="Proteomes" id="UP000266934">
    <property type="component" value="Chromosome"/>
</dbReference>
<dbReference type="SUPFAM" id="SSF56784">
    <property type="entry name" value="HAD-like"/>
    <property type="match status" value="1"/>
</dbReference>
<keyword evidence="6" id="KW-1185">Reference proteome</keyword>
<evidence type="ECO:0000313" key="6">
    <source>
        <dbReference type="Proteomes" id="UP000266934"/>
    </source>
</evidence>
<evidence type="ECO:0000256" key="3">
    <source>
        <dbReference type="ARBA" id="ARBA00022842"/>
    </source>
</evidence>
<feature type="chain" id="PRO_5016756873" evidence="4">
    <location>
        <begin position="32"/>
        <end position="337"/>
    </location>
</feature>
<gene>
    <name evidence="5" type="ORF">BLTE_15140</name>
</gene>
<keyword evidence="4" id="KW-0732">Signal</keyword>
<dbReference type="Pfam" id="PF12710">
    <property type="entry name" value="HAD"/>
    <property type="match status" value="1"/>
</dbReference>
<dbReference type="RefSeq" id="WP_126398998.1">
    <property type="nucleotide sequence ID" value="NZ_AP018907.1"/>
</dbReference>
<dbReference type="InterPro" id="IPR050582">
    <property type="entry name" value="HAD-like_SerB"/>
</dbReference>
<dbReference type="PANTHER" id="PTHR43344">
    <property type="entry name" value="PHOSPHOSERINE PHOSPHATASE"/>
    <property type="match status" value="1"/>
</dbReference>
<sequence length="337" mass="37395">MPRFLIDRRATLGALLASAAAAAPFSMPAIAQDDPLPSWNDGRSKQSILSFVAAVTREGSPDFVPAPQRIATFDNDGTLWCEQPMYVQLAFALDRVKALSNAHPEWKTQQPFKAVLDGDLETLAKSGTKGLVELVMATHAGMSTAYFEEIASDWLKTARHPKFKRPYTDLVYQPMLELLAYLRANGFKTFIVSGGGIEFMRPWTEEVYGVPPEQVVGSSIKTEFKIVDGSPALFRLPQVDFIDDGPGKPVGINSHIGRRPIAAFGNSDGDLQMLQWTTLAGSRRLGLIVHHTDAEREYAYDRTSHFGRLDKALDAAKANSWTVADMKRDWKRVFSFE</sequence>
<protein>
    <submittedName>
        <fullName evidence="5">Haloacid dehalogenase</fullName>
    </submittedName>
</protein>
<keyword evidence="1" id="KW-0479">Metal-binding</keyword>
<accession>A0A348FZU6</accession>
<evidence type="ECO:0000313" key="5">
    <source>
        <dbReference type="EMBL" id="BBF92829.1"/>
    </source>
</evidence>
<dbReference type="InterPro" id="IPR023214">
    <property type="entry name" value="HAD_sf"/>
</dbReference>
<dbReference type="AlphaFoldDB" id="A0A348FZU6"/>
<evidence type="ECO:0000256" key="2">
    <source>
        <dbReference type="ARBA" id="ARBA00022801"/>
    </source>
</evidence>
<reference evidence="5 6" key="1">
    <citation type="submission" date="2018-08" db="EMBL/GenBank/DDBJ databases">
        <title>Complete genome sequencing of Blastochloris tepida GI.</title>
        <authorList>
            <person name="Tsukatani Y."/>
            <person name="Mori H."/>
        </authorList>
    </citation>
    <scope>NUCLEOTIDE SEQUENCE [LARGE SCALE GENOMIC DNA]</scope>
    <source>
        <strain evidence="5 6">GI</strain>
    </source>
</reference>
<proteinExistence type="predicted"/>
<dbReference type="CDD" id="cd01427">
    <property type="entry name" value="HAD_like"/>
    <property type="match status" value="1"/>
</dbReference>
<dbReference type="InterPro" id="IPR036412">
    <property type="entry name" value="HAD-like_sf"/>
</dbReference>
<dbReference type="PANTHER" id="PTHR43344:SF13">
    <property type="entry name" value="PHOSPHATASE RV3661-RELATED"/>
    <property type="match status" value="1"/>
</dbReference>
<dbReference type="GO" id="GO:0046872">
    <property type="term" value="F:metal ion binding"/>
    <property type="evidence" value="ECO:0007669"/>
    <property type="project" value="UniProtKB-KW"/>
</dbReference>
<keyword evidence="2" id="KW-0378">Hydrolase</keyword>
<evidence type="ECO:0000256" key="1">
    <source>
        <dbReference type="ARBA" id="ARBA00022723"/>
    </source>
</evidence>